<evidence type="ECO:0000256" key="2">
    <source>
        <dbReference type="ARBA" id="ARBA00009677"/>
    </source>
</evidence>
<dbReference type="InterPro" id="IPR006300">
    <property type="entry name" value="FlgB"/>
</dbReference>
<reference evidence="7 8" key="1">
    <citation type="journal article" date="2017" name="ISME J.">
        <title>Energy and carbon metabolisms in a deep terrestrial subsurface fluid microbial community.</title>
        <authorList>
            <person name="Momper L."/>
            <person name="Jungbluth S.P."/>
            <person name="Lee M.D."/>
            <person name="Amend J.P."/>
        </authorList>
    </citation>
    <scope>NUCLEOTIDE SEQUENCE [LARGE SCALE GENOMIC DNA]</scope>
    <source>
        <strain evidence="7">SURF_26</strain>
    </source>
</reference>
<evidence type="ECO:0000313" key="8">
    <source>
        <dbReference type="Proteomes" id="UP000266426"/>
    </source>
</evidence>
<name>A0A3A4REJ5_9BACT</name>
<protein>
    <recommendedName>
        <fullName evidence="3">Flagellar basal body rod protein FlgB</fullName>
    </recommendedName>
</protein>
<proteinExistence type="inferred from homology"/>
<feature type="domain" description="Flagellar basal body rod protein N-terminal" evidence="6">
    <location>
        <begin position="7"/>
        <end position="25"/>
    </location>
</feature>
<evidence type="ECO:0000256" key="3">
    <source>
        <dbReference type="ARBA" id="ARBA00014376"/>
    </source>
</evidence>
<comment type="similarity">
    <text evidence="2">Belongs to the flagella basal body rod proteins family.</text>
</comment>
<keyword evidence="7" id="KW-0969">Cilium</keyword>
<dbReference type="PANTHER" id="PTHR30435:SF12">
    <property type="entry name" value="FLAGELLAR BASAL BODY ROD PROTEIN FLGB"/>
    <property type="match status" value="1"/>
</dbReference>
<keyword evidence="4" id="KW-0975">Bacterial flagellum</keyword>
<dbReference type="PANTHER" id="PTHR30435">
    <property type="entry name" value="FLAGELLAR PROTEIN"/>
    <property type="match status" value="1"/>
</dbReference>
<evidence type="ECO:0000259" key="6">
    <source>
        <dbReference type="Pfam" id="PF00460"/>
    </source>
</evidence>
<organism evidence="7 8">
    <name type="scientific">Candidatus Auribacter fodinae</name>
    <dbReference type="NCBI Taxonomy" id="2093366"/>
    <lineage>
        <taxon>Bacteria</taxon>
        <taxon>Pseudomonadati</taxon>
        <taxon>Candidatus Auribacterota</taxon>
        <taxon>Candidatus Auribacteria</taxon>
        <taxon>Candidatus Auribacterales</taxon>
        <taxon>Candidatus Auribacteraceae</taxon>
        <taxon>Candidatus Auribacter</taxon>
    </lineage>
</organism>
<dbReference type="NCBIfam" id="TIGR01396">
    <property type="entry name" value="FlgB"/>
    <property type="match status" value="1"/>
</dbReference>
<dbReference type="GO" id="GO:0030694">
    <property type="term" value="C:bacterial-type flagellum basal body, rod"/>
    <property type="evidence" value="ECO:0007669"/>
    <property type="project" value="InterPro"/>
</dbReference>
<evidence type="ECO:0000256" key="5">
    <source>
        <dbReference type="ARBA" id="ARBA00024934"/>
    </source>
</evidence>
<comment type="caution">
    <text evidence="7">The sequence shown here is derived from an EMBL/GenBank/DDBJ whole genome shotgun (WGS) entry which is preliminary data.</text>
</comment>
<evidence type="ECO:0000256" key="1">
    <source>
        <dbReference type="ARBA" id="ARBA00004117"/>
    </source>
</evidence>
<dbReference type="InterPro" id="IPR001444">
    <property type="entry name" value="Flag_bb_rod_N"/>
</dbReference>
<accession>A0A3A4REJ5</accession>
<comment type="subcellular location">
    <subcellularLocation>
        <location evidence="1">Bacterial flagellum basal body</location>
    </subcellularLocation>
</comment>
<dbReference type="AlphaFoldDB" id="A0A3A4REJ5"/>
<gene>
    <name evidence="7" type="primary">flgB</name>
    <name evidence="7" type="ORF">C4541_02480</name>
</gene>
<sequence>MMDLSTQRHDLIANNIANVNTPGFKRSELSFEQQLISALDSSDSAQIDDITADVVKPNVTPVRHDGNNVDLNIELAQMAENTILYKLYAQFMKKRFDSLVNAMHLPG</sequence>
<dbReference type="Proteomes" id="UP000266426">
    <property type="component" value="Unassembled WGS sequence"/>
</dbReference>
<comment type="function">
    <text evidence="5">Structural component of flagellum, the bacterial motility apparatus. Part of the rod structure of flagellar basal body.</text>
</comment>
<dbReference type="PIRSF" id="PIRSF002889">
    <property type="entry name" value="Rod_FlgB"/>
    <property type="match status" value="1"/>
</dbReference>
<dbReference type="Pfam" id="PF00460">
    <property type="entry name" value="Flg_bb_rod"/>
    <property type="match status" value="1"/>
</dbReference>
<keyword evidence="7" id="KW-0966">Cell projection</keyword>
<dbReference type="EMBL" id="QZJZ01000015">
    <property type="protein sequence ID" value="RJP61221.1"/>
    <property type="molecule type" value="Genomic_DNA"/>
</dbReference>
<keyword evidence="7" id="KW-0282">Flagellum</keyword>
<evidence type="ECO:0000313" key="7">
    <source>
        <dbReference type="EMBL" id="RJP61221.1"/>
    </source>
</evidence>
<evidence type="ECO:0000256" key="4">
    <source>
        <dbReference type="ARBA" id="ARBA00023143"/>
    </source>
</evidence>
<dbReference type="GO" id="GO:0071978">
    <property type="term" value="P:bacterial-type flagellum-dependent swarming motility"/>
    <property type="evidence" value="ECO:0007669"/>
    <property type="project" value="TreeGrafter"/>
</dbReference>